<dbReference type="Proteomes" id="UP000076480">
    <property type="component" value="Unassembled WGS sequence"/>
</dbReference>
<keyword evidence="2" id="KW-1185">Reference proteome</keyword>
<comment type="caution">
    <text evidence="1">The sequence shown here is derived from an EMBL/GenBank/DDBJ whole genome shotgun (WGS) entry which is preliminary data.</text>
</comment>
<gene>
    <name evidence="1" type="ORF">TY91_11780</name>
</gene>
<dbReference type="RefSeq" id="WP_063285571.1">
    <property type="nucleotide sequence ID" value="NZ_JYDC01000063.1"/>
</dbReference>
<evidence type="ECO:0000313" key="2">
    <source>
        <dbReference type="Proteomes" id="UP000076480"/>
    </source>
</evidence>
<dbReference type="PATRIC" id="fig|33960.6.peg.2999"/>
<evidence type="ECO:0000313" key="1">
    <source>
        <dbReference type="EMBL" id="KZL38733.1"/>
    </source>
</evidence>
<reference evidence="1 2" key="1">
    <citation type="submission" date="2015-02" db="EMBL/GenBank/DDBJ databases">
        <title>Draft genome sequence of Lactobacillus collinoides CUPV2371 isolated from a natural cider, the first genome sequence of a strain of this species.</title>
        <authorList>
            <person name="Puertas A.I."/>
            <person name="Spano G."/>
            <person name="Capozzi V."/>
            <person name="Lamontanara A."/>
            <person name="Orru L."/>
            <person name="Duenas M.T."/>
        </authorList>
    </citation>
    <scope>NUCLEOTIDE SEQUENCE [LARGE SCALE GENOMIC DNA]</scope>
    <source>
        <strain evidence="1 2">237</strain>
    </source>
</reference>
<protein>
    <submittedName>
        <fullName evidence="1">Uncharacterized protein</fullName>
    </submittedName>
</protein>
<accession>A0A166GDI2</accession>
<dbReference type="EMBL" id="JYDC01000063">
    <property type="protein sequence ID" value="KZL38733.1"/>
    <property type="molecule type" value="Genomic_DNA"/>
</dbReference>
<sequence>MGRLNVLIHDLEDRQQDQLYFKQQMMVNTGILPSDLDNQDYYEIIAINQAKPKKDRPEDPMALVQRLRSKGGN</sequence>
<proteinExistence type="predicted"/>
<name>A0A166GDI2_SECCO</name>
<organism evidence="1 2">
    <name type="scientific">Secundilactobacillus collinoides</name>
    <name type="common">Lactobacillus collinoides</name>
    <dbReference type="NCBI Taxonomy" id="33960"/>
    <lineage>
        <taxon>Bacteria</taxon>
        <taxon>Bacillati</taxon>
        <taxon>Bacillota</taxon>
        <taxon>Bacilli</taxon>
        <taxon>Lactobacillales</taxon>
        <taxon>Lactobacillaceae</taxon>
        <taxon>Secundilactobacillus</taxon>
    </lineage>
</organism>
<dbReference type="AlphaFoldDB" id="A0A166GDI2"/>